<dbReference type="eggNOG" id="ENOG502SU7R">
    <property type="taxonomic scope" value="Eukaryota"/>
</dbReference>
<dbReference type="PROSITE" id="PS00463">
    <property type="entry name" value="ZN2_CY6_FUNGAL_1"/>
    <property type="match status" value="1"/>
</dbReference>
<dbReference type="GO" id="GO:0003677">
    <property type="term" value="F:DNA binding"/>
    <property type="evidence" value="ECO:0007669"/>
    <property type="project" value="UniProtKB-KW"/>
</dbReference>
<evidence type="ECO:0000256" key="6">
    <source>
        <dbReference type="ARBA" id="ARBA00023242"/>
    </source>
</evidence>
<sequence length="515" mass="55458">MLDLESDNQVNRTRKQISSRSKLRDSCHACAISKVKCPKEKPSCSKCECRGITCQYFLAKRPGRRRENNTSNNTSNSTGSSTGSSTSRCQSSGSLGTSFSSNSNPNTKSNTETSRSMEWETPREMQPTPAAGLLSKGGTIIPTNSYGTDGYLMTPLSLSVPASPRRESVFATNAAQFSVPGEVGIFSGLVDFGFEGNDMDFTMSAMDSPFDLLGMECGGITGSITQTPNDIESLLMPAERIDFDHASLDTPLSLDLLSTSSAASSTASNIHSLRTGKTSISDITETSSCGCLMQALDLLKKLSTGSTSFRTESPSPDTTDMPKTANAASAQAVVFENKQSMEVVSSKLACSSCVEDSFLLTVISMIVLKVLERYATVAQAQSHKTGKSEPEADNPVRLSISTTSGSDDWMRAPSHAPNGSYDDRVSERVAAQIVLGELHRVQRLVNQLSPKLKGPKEREGQNIAPKMRYWGRPRAAGDSDRMALTSILAGTLDQMERDVRKSLSTLSTRLRTGYS</sequence>
<evidence type="ECO:0000313" key="9">
    <source>
        <dbReference type="EMBL" id="OAF54784.1"/>
    </source>
</evidence>
<dbReference type="InterPro" id="IPR013700">
    <property type="entry name" value="AflR"/>
</dbReference>
<accession>A0A177A1G4</accession>
<evidence type="ECO:0000256" key="2">
    <source>
        <dbReference type="ARBA" id="ARBA00022833"/>
    </source>
</evidence>
<dbReference type="OrthoDB" id="2740448at2759"/>
<dbReference type="RefSeq" id="XP_024320087.1">
    <property type="nucleotide sequence ID" value="XM_024472441.1"/>
</dbReference>
<feature type="compositionally biased region" description="Low complexity" evidence="7">
    <location>
        <begin position="69"/>
        <end position="114"/>
    </location>
</feature>
<dbReference type="PANTHER" id="PTHR47660:SF2">
    <property type="entry name" value="TRANSCRIPTION FACTOR WITH C2H2 AND ZN(2)-CYS(6) DNA BINDING DOMAIN (EUROFUNG)"/>
    <property type="match status" value="1"/>
</dbReference>
<feature type="region of interest" description="Disordered" evidence="7">
    <location>
        <begin position="64"/>
        <end position="139"/>
    </location>
</feature>
<proteinExistence type="predicted"/>
<reference evidence="9" key="1">
    <citation type="submission" date="2016-03" db="EMBL/GenBank/DDBJ databases">
        <title>Updated assembly of Pseudogymnoascus destructans, the fungus causing white-nose syndrome of bats.</title>
        <authorList>
            <person name="Palmer J.M."/>
            <person name="Drees K.P."/>
            <person name="Foster J.T."/>
            <person name="Lindner D.L."/>
        </authorList>
    </citation>
    <scope>NUCLEOTIDE SEQUENCE [LARGE SCALE GENOMIC DNA]</scope>
    <source>
        <strain evidence="9">20631-21</strain>
    </source>
</reference>
<feature type="domain" description="Zn(2)-C6 fungal-type" evidence="8">
    <location>
        <begin position="26"/>
        <end position="56"/>
    </location>
</feature>
<dbReference type="PANTHER" id="PTHR47660">
    <property type="entry name" value="TRANSCRIPTION FACTOR WITH C2H2 AND ZN(2)-CYS(6) DNA BINDING DOMAIN (EUROFUNG)-RELATED-RELATED"/>
    <property type="match status" value="1"/>
</dbReference>
<dbReference type="Pfam" id="PF00172">
    <property type="entry name" value="Zn_clus"/>
    <property type="match status" value="1"/>
</dbReference>
<dbReference type="Pfam" id="PF08493">
    <property type="entry name" value="AflR"/>
    <property type="match status" value="1"/>
</dbReference>
<organism evidence="9">
    <name type="scientific">Pseudogymnoascus destructans</name>
    <dbReference type="NCBI Taxonomy" id="655981"/>
    <lineage>
        <taxon>Eukaryota</taxon>
        <taxon>Fungi</taxon>
        <taxon>Dikarya</taxon>
        <taxon>Ascomycota</taxon>
        <taxon>Pezizomycotina</taxon>
        <taxon>Leotiomycetes</taxon>
        <taxon>Thelebolales</taxon>
        <taxon>Thelebolaceae</taxon>
        <taxon>Pseudogymnoascus</taxon>
    </lineage>
</organism>
<feature type="region of interest" description="Disordered" evidence="7">
    <location>
        <begin position="382"/>
        <end position="422"/>
    </location>
</feature>
<name>A0A177A1G4_9PEZI</name>
<dbReference type="GeneID" id="36291938"/>
<dbReference type="GO" id="GO:0045122">
    <property type="term" value="P:aflatoxin biosynthetic process"/>
    <property type="evidence" value="ECO:0007669"/>
    <property type="project" value="InterPro"/>
</dbReference>
<dbReference type="GO" id="GO:0008270">
    <property type="term" value="F:zinc ion binding"/>
    <property type="evidence" value="ECO:0007669"/>
    <property type="project" value="InterPro"/>
</dbReference>
<evidence type="ECO:0000259" key="8">
    <source>
        <dbReference type="PROSITE" id="PS50048"/>
    </source>
</evidence>
<dbReference type="AlphaFoldDB" id="A0A177A1G4"/>
<keyword evidence="5" id="KW-0804">Transcription</keyword>
<dbReference type="GO" id="GO:0000981">
    <property type="term" value="F:DNA-binding transcription factor activity, RNA polymerase II-specific"/>
    <property type="evidence" value="ECO:0007669"/>
    <property type="project" value="InterPro"/>
</dbReference>
<dbReference type="SMART" id="SM00066">
    <property type="entry name" value="GAL4"/>
    <property type="match status" value="1"/>
</dbReference>
<dbReference type="EMBL" id="KV441415">
    <property type="protein sequence ID" value="OAF54784.1"/>
    <property type="molecule type" value="Genomic_DNA"/>
</dbReference>
<dbReference type="InterPro" id="IPR001138">
    <property type="entry name" value="Zn2Cys6_DnaBD"/>
</dbReference>
<dbReference type="CDD" id="cd00067">
    <property type="entry name" value="GAL4"/>
    <property type="match status" value="1"/>
</dbReference>
<keyword evidence="3" id="KW-0805">Transcription regulation</keyword>
<evidence type="ECO:0000256" key="1">
    <source>
        <dbReference type="ARBA" id="ARBA00022723"/>
    </source>
</evidence>
<keyword evidence="4" id="KW-0238">DNA-binding</keyword>
<dbReference type="PROSITE" id="PS50048">
    <property type="entry name" value="ZN2_CY6_FUNGAL_2"/>
    <property type="match status" value="1"/>
</dbReference>
<dbReference type="Gene3D" id="4.10.240.10">
    <property type="entry name" value="Zn(2)-C6 fungal-type DNA-binding domain"/>
    <property type="match status" value="1"/>
</dbReference>
<keyword evidence="6" id="KW-0539">Nucleus</keyword>
<gene>
    <name evidence="9" type="ORF">VC83_08900</name>
</gene>
<evidence type="ECO:0000256" key="7">
    <source>
        <dbReference type="SAM" id="MobiDB-lite"/>
    </source>
</evidence>
<dbReference type="VEuPathDB" id="FungiDB:GMDG_02974"/>
<dbReference type="PRINTS" id="PR00755">
    <property type="entry name" value="AFLATOXINBRP"/>
</dbReference>
<protein>
    <recommendedName>
        <fullName evidence="8">Zn(2)-C6 fungal-type domain-containing protein</fullName>
    </recommendedName>
</protein>
<dbReference type="SUPFAM" id="SSF57701">
    <property type="entry name" value="Zn2/Cys6 DNA-binding domain"/>
    <property type="match status" value="1"/>
</dbReference>
<evidence type="ECO:0000256" key="4">
    <source>
        <dbReference type="ARBA" id="ARBA00023125"/>
    </source>
</evidence>
<dbReference type="Proteomes" id="UP000077154">
    <property type="component" value="Unassembled WGS sequence"/>
</dbReference>
<dbReference type="GO" id="GO:0005634">
    <property type="term" value="C:nucleus"/>
    <property type="evidence" value="ECO:0007669"/>
    <property type="project" value="InterPro"/>
</dbReference>
<dbReference type="InterPro" id="IPR036864">
    <property type="entry name" value="Zn2-C6_fun-type_DNA-bd_sf"/>
</dbReference>
<evidence type="ECO:0000256" key="5">
    <source>
        <dbReference type="ARBA" id="ARBA00023163"/>
    </source>
</evidence>
<evidence type="ECO:0000256" key="3">
    <source>
        <dbReference type="ARBA" id="ARBA00023015"/>
    </source>
</evidence>
<keyword evidence="1" id="KW-0479">Metal-binding</keyword>
<keyword evidence="2" id="KW-0862">Zinc</keyword>